<keyword evidence="3" id="KW-1185">Reference proteome</keyword>
<dbReference type="HOGENOM" id="CLU_2250990_0_0_1"/>
<gene>
    <name evidence="2" type="ORF">PDE_06953</name>
</gene>
<evidence type="ECO:0000313" key="3">
    <source>
        <dbReference type="Proteomes" id="UP000019376"/>
    </source>
</evidence>
<evidence type="ECO:0000256" key="1">
    <source>
        <dbReference type="SAM" id="MobiDB-lite"/>
    </source>
</evidence>
<accession>S7ZNP8</accession>
<sequence length="104" mass="11812">MSGQEEHSHQEKVDLNENGRQGNVEERVWGCERQQWAQGEWNFGQPLVEVLGTLALSLETKHSHTRSGTERGDRNVSQSFLGLRWAWRRVGASMGNNLRKLAGL</sequence>
<dbReference type="Proteomes" id="UP000019376">
    <property type="component" value="Unassembled WGS sequence"/>
</dbReference>
<dbReference type="AlphaFoldDB" id="S7ZNP8"/>
<dbReference type="EMBL" id="KB644414">
    <property type="protein sequence ID" value="EPS31994.1"/>
    <property type="molecule type" value="Genomic_DNA"/>
</dbReference>
<organism evidence="2 3">
    <name type="scientific">Penicillium oxalicum (strain 114-2 / CGMCC 5302)</name>
    <name type="common">Penicillium decumbens</name>
    <dbReference type="NCBI Taxonomy" id="933388"/>
    <lineage>
        <taxon>Eukaryota</taxon>
        <taxon>Fungi</taxon>
        <taxon>Dikarya</taxon>
        <taxon>Ascomycota</taxon>
        <taxon>Pezizomycotina</taxon>
        <taxon>Eurotiomycetes</taxon>
        <taxon>Eurotiomycetidae</taxon>
        <taxon>Eurotiales</taxon>
        <taxon>Aspergillaceae</taxon>
        <taxon>Penicillium</taxon>
    </lineage>
</organism>
<protein>
    <submittedName>
        <fullName evidence="2">Uncharacterized protein</fullName>
    </submittedName>
</protein>
<name>S7ZNP8_PENO1</name>
<proteinExistence type="predicted"/>
<evidence type="ECO:0000313" key="2">
    <source>
        <dbReference type="EMBL" id="EPS31994.1"/>
    </source>
</evidence>
<feature type="region of interest" description="Disordered" evidence="1">
    <location>
        <begin position="1"/>
        <end position="21"/>
    </location>
</feature>
<reference evidence="2 3" key="1">
    <citation type="journal article" date="2013" name="PLoS ONE">
        <title>Genomic and secretomic analyses reveal unique features of the lignocellulolytic enzyme system of Penicillium decumbens.</title>
        <authorList>
            <person name="Liu G."/>
            <person name="Zhang L."/>
            <person name="Wei X."/>
            <person name="Zou G."/>
            <person name="Qin Y."/>
            <person name="Ma L."/>
            <person name="Li J."/>
            <person name="Zheng H."/>
            <person name="Wang S."/>
            <person name="Wang C."/>
            <person name="Xun L."/>
            <person name="Zhao G.-P."/>
            <person name="Zhou Z."/>
            <person name="Qu Y."/>
        </authorList>
    </citation>
    <scope>NUCLEOTIDE SEQUENCE [LARGE SCALE GENOMIC DNA]</scope>
    <source>
        <strain evidence="3">114-2 / CGMCC 5302</strain>
    </source>
</reference>